<proteinExistence type="predicted"/>
<sequence>MSILLRVERESGGQLIELVNGQITGYSYLNTSPADFFAKAYNAVHSIQIWGEIPLRLLPPVEQDTDNSNTLFAWALTEYRPNNDYYRTVIVRIVRYEKTIREVKFTHAYVHKYHEQVNGLKGVLEFELVVRQRRDQLDSIQFGSNENQKNEAGLSTKKQKTLLMHDKEQKSRTEKRLHIASASEVESFKNSWGESYANPFKDRDPNGPMEQIDHHAYRLYTKKDKEELALYYDAFTRAKNASEKQAAHDAANGVRLKYVDSVTRRDFINGGESTIYKTKNGGIGDTKSGIVVEPYVKGQFAISLVGSVGLQAKIQSGELSVSLIKGINGEVGAQLTASAGISINNGGNLEHYVKQGQGKGMGRFYFVEGEVAVDLEDADYEAVLGAGIGIRGGYALIPTLGTAYEHEIKLYVRRLGDSSYPLTYQDWVNHLK</sequence>
<comment type="caution">
    <text evidence="1">The sequence shown here is derived from an EMBL/GenBank/DDBJ whole genome shotgun (WGS) entry which is preliminary data.</text>
</comment>
<dbReference type="RefSeq" id="WP_025847070.1">
    <property type="nucleotide sequence ID" value="NZ_JAUMKJ010000008.1"/>
</dbReference>
<protein>
    <submittedName>
        <fullName evidence="1">Uncharacterized protein</fullName>
    </submittedName>
</protein>
<keyword evidence="2" id="KW-1185">Reference proteome</keyword>
<dbReference type="Proteomes" id="UP001168883">
    <property type="component" value="Unassembled WGS sequence"/>
</dbReference>
<gene>
    <name evidence="1" type="ORF">Q3C12_08020</name>
</gene>
<dbReference type="EMBL" id="JAUMKJ010000008">
    <property type="protein sequence ID" value="MDO3676947.1"/>
    <property type="molecule type" value="Genomic_DNA"/>
</dbReference>
<name>A0ABT8V688_9BACL</name>
<evidence type="ECO:0000313" key="2">
    <source>
        <dbReference type="Proteomes" id="UP001168883"/>
    </source>
</evidence>
<reference evidence="1" key="1">
    <citation type="submission" date="2023-07" db="EMBL/GenBank/DDBJ databases">
        <authorList>
            <person name="Aktuganov G."/>
            <person name="Boyko T."/>
            <person name="Delegan Y."/>
            <person name="Galimzianova N."/>
            <person name="Gilvanova E."/>
            <person name="Korobov V."/>
            <person name="Kuzmina L."/>
            <person name="Melentiev A."/>
            <person name="Milman P."/>
            <person name="Ryabova A."/>
            <person name="Stupak E."/>
            <person name="Yasakov T."/>
            <person name="Zharikova N."/>
            <person name="Zhurenko E."/>
        </authorList>
    </citation>
    <scope>NUCLEOTIDE SEQUENCE</scope>
    <source>
        <strain evidence="1">IB-739</strain>
    </source>
</reference>
<accession>A0ABT8V688</accession>
<evidence type="ECO:0000313" key="1">
    <source>
        <dbReference type="EMBL" id="MDO3676947.1"/>
    </source>
</evidence>
<organism evidence="1 2">
    <name type="scientific">Paenibacillus ehimensis</name>
    <dbReference type="NCBI Taxonomy" id="79264"/>
    <lineage>
        <taxon>Bacteria</taxon>
        <taxon>Bacillati</taxon>
        <taxon>Bacillota</taxon>
        <taxon>Bacilli</taxon>
        <taxon>Bacillales</taxon>
        <taxon>Paenibacillaceae</taxon>
        <taxon>Paenibacillus</taxon>
    </lineage>
</organism>